<gene>
    <name evidence="7" type="ORF">RM519_08325</name>
</gene>
<evidence type="ECO:0000256" key="4">
    <source>
        <dbReference type="ARBA" id="ARBA00023136"/>
    </source>
</evidence>
<protein>
    <submittedName>
        <fullName evidence="7">BamA/TamA family outer membrane protein</fullName>
    </submittedName>
</protein>
<evidence type="ECO:0000259" key="6">
    <source>
        <dbReference type="Pfam" id="PF01103"/>
    </source>
</evidence>
<evidence type="ECO:0000313" key="8">
    <source>
        <dbReference type="Proteomes" id="UP001252186"/>
    </source>
</evidence>
<dbReference type="Proteomes" id="UP001252186">
    <property type="component" value="Unassembled WGS sequence"/>
</dbReference>
<keyword evidence="5" id="KW-0998">Cell outer membrane</keyword>
<name>A0ABU2Y6C9_9FLAO</name>
<dbReference type="Gene3D" id="2.40.160.50">
    <property type="entry name" value="membrane protein fhac: a member of the omp85/tpsb transporter family"/>
    <property type="match status" value="1"/>
</dbReference>
<feature type="domain" description="Bacterial surface antigen (D15)" evidence="6">
    <location>
        <begin position="610"/>
        <end position="842"/>
    </location>
</feature>
<dbReference type="PANTHER" id="PTHR12815">
    <property type="entry name" value="SORTING AND ASSEMBLY MACHINERY SAMM50 PROTEIN FAMILY MEMBER"/>
    <property type="match status" value="1"/>
</dbReference>
<accession>A0ABU2Y6C9</accession>
<evidence type="ECO:0000256" key="5">
    <source>
        <dbReference type="ARBA" id="ARBA00023237"/>
    </source>
</evidence>
<evidence type="ECO:0000313" key="7">
    <source>
        <dbReference type="EMBL" id="MDT0553247.1"/>
    </source>
</evidence>
<dbReference type="PANTHER" id="PTHR12815:SF47">
    <property type="entry name" value="TRANSLOCATION AND ASSEMBLY MODULE SUBUNIT TAMA"/>
    <property type="match status" value="1"/>
</dbReference>
<dbReference type="PROSITE" id="PS51257">
    <property type="entry name" value="PROKAR_LIPOPROTEIN"/>
    <property type="match status" value="1"/>
</dbReference>
<sequence>MKNNCIVSYIFLGVIILLLSACNAIKHVNEGEHLLKKNTIKVNDKKNIDDEVNTYLMQRPNSLVLGIPVSLNFYNLGSKNFLHPYEIWRDSFPKRHRSFSKAFSEKQSRGYRNFKNSINEWFFRSGEAPVVLDTLKTVETAKNLRDYFQSEGYFRATVDYKETFKSKKRVTVEYNVNTGKAYKIDSISKNIRTPILDSIYEKNSNASLIKKGNQFRFKDFENEADRLTSIYRNTGIYHFNRNTIHFDADSSLVPFKANIHLNINNRLIEENDSIYSTPFRVQKISKIDVYTDYSFSRKNDPYNATDTYNKYTFHAHDEIKYNSKLLTNSIFIYPDSIYKDEDRDLTRKNLRGLKNFRLVDIKYTELNQDSLAAQIFLTPYKKYSFAVNTELSHSNIKQMGVSGKVSIMNRNIFRGAEILNFSLQGSFFNSTDVADQDKNIFFNAWEFGGDVSLEIPRILFPINTTKIIPKNMAPKTNFTLGTSFQKNIGLDKQLFTGIIGYNWQSSKKIRHRFELINAQFIKNLNPESYFEIYTSEYNDLIDVSESMSETITIPPEMYDDNGNLIPLDFIDYMLDPSNNFESSHPNEYGDTQNIDSKYNIITENVLVPAITYEFTYNNREDYKDTDFSFFRVRLASAGALTTQFAKETPESSNKELFGIPIAQYLKGDFEYKKFWGMGDENTLAYRAFLGVAVPYGNSSTIPFNRSYFIGGANDLRAWKIYDLGPGSTENDLEYNVGTLKFLTSLEYRFNILNSFKGAIFADAGNIWDITNSELIEEEGKFTGISSLTDIALGTGFGVRYDFNFLVVRLDLGFKTYEPYLAKGKKWFTNYNFNHSVFNFGINYPF</sequence>
<keyword evidence="3" id="KW-0732">Signal</keyword>
<dbReference type="Gene3D" id="3.10.20.310">
    <property type="entry name" value="membrane protein fhac"/>
    <property type="match status" value="1"/>
</dbReference>
<keyword evidence="8" id="KW-1185">Reference proteome</keyword>
<dbReference type="InterPro" id="IPR000184">
    <property type="entry name" value="Bac_surfAg_D15"/>
</dbReference>
<organism evidence="7 8">
    <name type="scientific">Urechidicola vernalis</name>
    <dbReference type="NCBI Taxonomy" id="3075600"/>
    <lineage>
        <taxon>Bacteria</taxon>
        <taxon>Pseudomonadati</taxon>
        <taxon>Bacteroidota</taxon>
        <taxon>Flavobacteriia</taxon>
        <taxon>Flavobacteriales</taxon>
        <taxon>Flavobacteriaceae</taxon>
        <taxon>Urechidicola</taxon>
    </lineage>
</organism>
<dbReference type="RefSeq" id="WP_311593238.1">
    <property type="nucleotide sequence ID" value="NZ_JAVRHV010000003.1"/>
</dbReference>
<reference evidence="7 8" key="1">
    <citation type="submission" date="2023-09" db="EMBL/GenBank/DDBJ databases">
        <authorList>
            <person name="Rey-Velasco X."/>
        </authorList>
    </citation>
    <scope>NUCLEOTIDE SEQUENCE [LARGE SCALE GENOMIC DNA]</scope>
    <source>
        <strain evidence="7 8">P050</strain>
    </source>
</reference>
<comment type="subcellular location">
    <subcellularLocation>
        <location evidence="1">Membrane</location>
    </subcellularLocation>
</comment>
<dbReference type="InterPro" id="IPR039910">
    <property type="entry name" value="D15-like"/>
</dbReference>
<dbReference type="Pfam" id="PF01103">
    <property type="entry name" value="Omp85"/>
    <property type="match status" value="1"/>
</dbReference>
<keyword evidence="4" id="KW-0472">Membrane</keyword>
<evidence type="ECO:0000256" key="1">
    <source>
        <dbReference type="ARBA" id="ARBA00004370"/>
    </source>
</evidence>
<evidence type="ECO:0000256" key="2">
    <source>
        <dbReference type="ARBA" id="ARBA00022692"/>
    </source>
</evidence>
<proteinExistence type="predicted"/>
<comment type="caution">
    <text evidence="7">The sequence shown here is derived from an EMBL/GenBank/DDBJ whole genome shotgun (WGS) entry which is preliminary data.</text>
</comment>
<evidence type="ECO:0000256" key="3">
    <source>
        <dbReference type="ARBA" id="ARBA00022729"/>
    </source>
</evidence>
<dbReference type="EMBL" id="JAVRHV010000003">
    <property type="protein sequence ID" value="MDT0553247.1"/>
    <property type="molecule type" value="Genomic_DNA"/>
</dbReference>
<keyword evidence="2" id="KW-0812">Transmembrane</keyword>